<organism evidence="1 2">
    <name type="scientific">Trifolium pratense</name>
    <name type="common">Red clover</name>
    <dbReference type="NCBI Taxonomy" id="57577"/>
    <lineage>
        <taxon>Eukaryota</taxon>
        <taxon>Viridiplantae</taxon>
        <taxon>Streptophyta</taxon>
        <taxon>Embryophyta</taxon>
        <taxon>Tracheophyta</taxon>
        <taxon>Spermatophyta</taxon>
        <taxon>Magnoliopsida</taxon>
        <taxon>eudicotyledons</taxon>
        <taxon>Gunneridae</taxon>
        <taxon>Pentapetalae</taxon>
        <taxon>rosids</taxon>
        <taxon>fabids</taxon>
        <taxon>Fabales</taxon>
        <taxon>Fabaceae</taxon>
        <taxon>Papilionoideae</taxon>
        <taxon>50 kb inversion clade</taxon>
        <taxon>NPAAA clade</taxon>
        <taxon>Hologalegina</taxon>
        <taxon>IRL clade</taxon>
        <taxon>Trifolieae</taxon>
        <taxon>Trifolium</taxon>
    </lineage>
</organism>
<accession>A0ACB0IF30</accession>
<dbReference type="EMBL" id="CASHSV030000001">
    <property type="protein sequence ID" value="CAJ2630933.1"/>
    <property type="molecule type" value="Genomic_DNA"/>
</dbReference>
<proteinExistence type="predicted"/>
<reference evidence="1" key="1">
    <citation type="submission" date="2023-10" db="EMBL/GenBank/DDBJ databases">
        <authorList>
            <person name="Rodriguez Cubillos JULIANA M."/>
            <person name="De Vega J."/>
        </authorList>
    </citation>
    <scope>NUCLEOTIDE SEQUENCE</scope>
</reference>
<keyword evidence="2" id="KW-1185">Reference proteome</keyword>
<evidence type="ECO:0000313" key="1">
    <source>
        <dbReference type="EMBL" id="CAJ2630933.1"/>
    </source>
</evidence>
<comment type="caution">
    <text evidence="1">The sequence shown here is derived from an EMBL/GenBank/DDBJ whole genome shotgun (WGS) entry which is preliminary data.</text>
</comment>
<evidence type="ECO:0000313" key="2">
    <source>
        <dbReference type="Proteomes" id="UP001177021"/>
    </source>
</evidence>
<dbReference type="Proteomes" id="UP001177021">
    <property type="component" value="Unassembled WGS sequence"/>
</dbReference>
<name>A0ACB0IF30_TRIPR</name>
<gene>
    <name evidence="1" type="ORF">MILVUS5_LOCUS2611</name>
</gene>
<sequence>MADHNKWPSLGQAYTGSSVNNDGQPASAGRGNGGCGRVDGAGHGDGGGRGGGIPDFGKIPDFIANSSGNGGNNENRNKTVYGDKDFNTGFKDKEGRLGFLTGAFAEPAQGDPLHQQWKSENSMIIAWLVSTMETGIGKPYMFLPSAKDVWEAVKETYSDIQNASQIFGLKSRLWHAKQGDRNVTTYYNELLTLWQELDLCYDDNWKCAEDSVLFLKRQENDRVFMFLAGLNKDLDEVRGRVLGKVPLPTLRETFAEIKREEARQGIMMGKTPRISESEGSTLATRNPYEGKKPDEVPRCDYCNREWHTREDCWKLKGKRPNWTPNWKKKGGRAFQASNSDQGQQSTSTQGPFTTEQLEKLFKLLEFQTPSCYVATKGNSVFLSVSLNHTWIVDSGASDHMTGESTLFSSYSPCAGNQKIKVADGSFSAIAGKGSVVLSPMLTLKNVLHVPNLSCSLMSVSKLAQDINCQTNFFRSHCVFQDLNSGKMIGSAEESGGLYYFDIGSASQLPSETISSCFESFSVLNNHDDNIMLWHLRLGHPSFPYLKHLFPKLFRNKDISLFKCEACEFAKHHRSHFAIQPYKPSKPFSIIHSDVWGPNRTSTLSLKKWFITFIDDHSRVCWVYLLKGKSDVCQAVKDFCTMVQNQYQTNIQVFRSDNGKEYFNANLSDFFLKNGIIHQSSCPNTPQQNGVAERKNRHLLDVARALLFSSKVPNYLWGEAVLTAAYLINRMPSKVLNFQTPIDTFKECFPSTRVSNDLTLKFFGCTTFVHEHKNVGKLEPRAIKCVFVGYSSTQKGYKCFDPKNKKMYVTMDVTFFENKYFFDDTHLQGANLKEDSFQTEDMSFFNNLSLPESESSKTYSFAPTENDHDSLSEPTPVMSKELGESEPTFSHEENHENFQSNNDDLIEMPQSRSDESTSQQCHESEPGNDQPPKNRKGKSISVSESRILYPDIDDPVAVRKPVRSCAKHPLSNFISYSKLSSSFSAFTSKLSNVEIPKNVQVALEVPKWREAVLEEMKALEKNKTWSVMTLPDGKKTVGCKWVFTVYCELDVKNAFLNGDLEEEVYMDIPPGFEDRFGSNVCKLNKSLYGLKQSPRAWFEKFTQSMKKQGYVQGQADHTLFTKFSQDGKVAVLIVYVDDIVLTGNDTVEMGRVKEKLAADFEIKELGSMRYFLCMEVARSKDGIVVSQQKYIIDLLKETRMSGCRPADTPMNPNAKLWEKGNVPVDTGRYQRLVGKLIYLSRTRPDIAFSVSVVSQFMHSPFEEHLEAVYRILRYLKATPGKGLFFRKTNEINVSIFTDADWAGSITDRRSTSGYCAYVWGNLVTWRSKKQGVVARSSAKAEFRAMAQVNLSLA</sequence>
<protein>
    <submittedName>
        <fullName evidence="1">Uncharacterized protein</fullName>
    </submittedName>
</protein>